<sequence>MQSVHTPPTVAQLQKFRRHGHGAYKLAICGECGTVRQCRQPRNREHERNTGQLKCSHCEAITTHALITGFDYDETRYALALGMPDDRGNKSVAAMDAYRENFTTNPLLRHIWWTKDEREARERGEPRVRAFCGELTALPEVPRDNSFTGPAPAPAGDTLDGRSYDPDDVGEWRAMSCPNCHRVDAHLEAVSRRKALRQLMMTALAELLDAPRAHLYDPHSEALIDALRAVHGEVSQ</sequence>
<reference evidence="2" key="1">
    <citation type="submission" date="2022-01" db="EMBL/GenBank/DDBJ databases">
        <title>Gordonia xiamenensis sp. nov., isolated from surface seawater in Xiamen.</title>
        <authorList>
            <person name="He Y.F."/>
        </authorList>
    </citation>
    <scope>NUCLEOTIDE SEQUENCE</scope>
    <source>
        <strain evidence="2">GW1C4-4</strain>
    </source>
</reference>
<proteinExistence type="predicted"/>
<dbReference type="EMBL" id="JAKGCU010000028">
    <property type="protein sequence ID" value="MCF3940912.1"/>
    <property type="molecule type" value="Genomic_DNA"/>
</dbReference>
<dbReference type="RefSeq" id="WP_235725775.1">
    <property type="nucleotide sequence ID" value="NZ_JAKGCU010000028.1"/>
</dbReference>
<evidence type="ECO:0000313" key="3">
    <source>
        <dbReference type="Proteomes" id="UP001108089"/>
    </source>
</evidence>
<protein>
    <submittedName>
        <fullName evidence="2">Uncharacterized protein</fullName>
    </submittedName>
</protein>
<evidence type="ECO:0000256" key="1">
    <source>
        <dbReference type="SAM" id="MobiDB-lite"/>
    </source>
</evidence>
<keyword evidence="3" id="KW-1185">Reference proteome</keyword>
<dbReference type="Proteomes" id="UP001108089">
    <property type="component" value="Unassembled WGS sequence"/>
</dbReference>
<feature type="region of interest" description="Disordered" evidence="1">
    <location>
        <begin position="142"/>
        <end position="165"/>
    </location>
</feature>
<name>A0ABS9DQP5_9ACTN</name>
<organism evidence="2 3">
    <name type="scientific">Gordonia tangerina</name>
    <dbReference type="NCBI Taxonomy" id="2911060"/>
    <lineage>
        <taxon>Bacteria</taxon>
        <taxon>Bacillati</taxon>
        <taxon>Actinomycetota</taxon>
        <taxon>Actinomycetes</taxon>
        <taxon>Mycobacteriales</taxon>
        <taxon>Gordoniaceae</taxon>
        <taxon>Gordonia</taxon>
    </lineage>
</organism>
<evidence type="ECO:0000313" key="2">
    <source>
        <dbReference type="EMBL" id="MCF3940912.1"/>
    </source>
</evidence>
<accession>A0ABS9DQP5</accession>
<comment type="caution">
    <text evidence="2">The sequence shown here is derived from an EMBL/GenBank/DDBJ whole genome shotgun (WGS) entry which is preliminary data.</text>
</comment>
<gene>
    <name evidence="2" type="ORF">L1892_21295</name>
</gene>